<organism evidence="1 2">
    <name type="scientific">Vibrio ishigakensis</name>
    <dbReference type="NCBI Taxonomy" id="1481914"/>
    <lineage>
        <taxon>Bacteria</taxon>
        <taxon>Pseudomonadati</taxon>
        <taxon>Pseudomonadota</taxon>
        <taxon>Gammaproteobacteria</taxon>
        <taxon>Vibrionales</taxon>
        <taxon>Vibrionaceae</taxon>
        <taxon>Vibrio</taxon>
    </lineage>
</organism>
<reference evidence="1 2" key="2">
    <citation type="submission" date="2015-01" db="EMBL/GenBank/DDBJ databases">
        <authorList>
            <consortium name="NBRP consortium"/>
            <person name="Sawabe T."/>
            <person name="Meirelles P."/>
            <person name="Feng G."/>
            <person name="Sayaka M."/>
            <person name="Hattori M."/>
            <person name="Ohkuma M."/>
        </authorList>
    </citation>
    <scope>NUCLEOTIDE SEQUENCE [LARGE SCALE GENOMIC DNA]</scope>
    <source>
        <strain evidence="1 2">JCM19232</strain>
    </source>
</reference>
<reference evidence="1 2" key="1">
    <citation type="submission" date="2015-01" db="EMBL/GenBank/DDBJ databases">
        <title>Vibrio sp. C5 JCM 19232 whole genome shotgun sequence.</title>
        <authorList>
            <person name="Sawabe T."/>
            <person name="Meirelles P."/>
            <person name="Feng G."/>
            <person name="Sayaka M."/>
            <person name="Hattori M."/>
            <person name="Ohkuma M."/>
        </authorList>
    </citation>
    <scope>NUCLEOTIDE SEQUENCE [LARGE SCALE GENOMIC DNA]</scope>
    <source>
        <strain evidence="1 2">JCM19232</strain>
    </source>
</reference>
<proteinExistence type="predicted"/>
<dbReference type="Proteomes" id="UP000031670">
    <property type="component" value="Unassembled WGS sequence"/>
</dbReference>
<evidence type="ECO:0000313" key="1">
    <source>
        <dbReference type="EMBL" id="GAM63681.1"/>
    </source>
</evidence>
<gene>
    <name evidence="1" type="ORF">JCM19232_2661</name>
</gene>
<evidence type="ECO:0000313" key="2">
    <source>
        <dbReference type="Proteomes" id="UP000031670"/>
    </source>
</evidence>
<sequence length="62" mass="6960">MLLEVLGKPAGFDSTDCKERLHPMLSGPETSKESYADRFPKGVLDSAQKKQIVRLRQLLSNE</sequence>
<accession>A0A0B8PBC3</accession>
<name>A0A0B8PBC3_9VIBR</name>
<comment type="caution">
    <text evidence="1">The sequence shown here is derived from an EMBL/GenBank/DDBJ whole genome shotgun (WGS) entry which is preliminary data.</text>
</comment>
<protein>
    <submittedName>
        <fullName evidence="1">Uncharacterized protein</fullName>
    </submittedName>
</protein>
<dbReference type="EMBL" id="BBSA01000009">
    <property type="protein sequence ID" value="GAM63681.1"/>
    <property type="molecule type" value="Genomic_DNA"/>
</dbReference>
<dbReference type="AlphaFoldDB" id="A0A0B8PBC3"/>